<dbReference type="EMBL" id="CP036426">
    <property type="protein sequence ID" value="QDV38298.1"/>
    <property type="molecule type" value="Genomic_DNA"/>
</dbReference>
<dbReference type="KEGG" id="tpla:ElP_62490"/>
<dbReference type="PANTHER" id="PTHR10357">
    <property type="entry name" value="ALPHA-AMYLASE FAMILY MEMBER"/>
    <property type="match status" value="1"/>
</dbReference>
<dbReference type="InterPro" id="IPR006047">
    <property type="entry name" value="GH13_cat_dom"/>
</dbReference>
<dbReference type="Gene3D" id="3.20.20.80">
    <property type="entry name" value="Glycosidases"/>
    <property type="match status" value="4"/>
</dbReference>
<dbReference type="EC" id="5.4.99.15" evidence="3"/>
<evidence type="ECO:0000313" key="4">
    <source>
        <dbReference type="Proteomes" id="UP000317835"/>
    </source>
</evidence>
<reference evidence="3 4" key="1">
    <citation type="submission" date="2019-02" db="EMBL/GenBank/DDBJ databases">
        <title>Deep-cultivation of Planctomycetes and their phenomic and genomic characterization uncovers novel biology.</title>
        <authorList>
            <person name="Wiegand S."/>
            <person name="Jogler M."/>
            <person name="Boedeker C."/>
            <person name="Pinto D."/>
            <person name="Vollmers J."/>
            <person name="Rivas-Marin E."/>
            <person name="Kohn T."/>
            <person name="Peeters S.H."/>
            <person name="Heuer A."/>
            <person name="Rast P."/>
            <person name="Oberbeckmann S."/>
            <person name="Bunk B."/>
            <person name="Jeske O."/>
            <person name="Meyerdierks A."/>
            <person name="Storesund J.E."/>
            <person name="Kallscheuer N."/>
            <person name="Luecker S."/>
            <person name="Lage O.M."/>
            <person name="Pohl T."/>
            <person name="Merkel B.J."/>
            <person name="Hornburger P."/>
            <person name="Mueller R.-W."/>
            <person name="Bruemmer F."/>
            <person name="Labrenz M."/>
            <person name="Spormann A.M."/>
            <person name="Op den Camp H."/>
            <person name="Overmann J."/>
            <person name="Amann R."/>
            <person name="Jetten M.S.M."/>
            <person name="Mascher T."/>
            <person name="Medema M.H."/>
            <person name="Devos D.P."/>
            <person name="Kaster A.-K."/>
            <person name="Ovreas L."/>
            <person name="Rohde M."/>
            <person name="Galperin M.Y."/>
            <person name="Jogler C."/>
        </authorList>
    </citation>
    <scope>NUCLEOTIDE SEQUENCE [LARGE SCALE GENOMIC DNA]</scope>
    <source>
        <strain evidence="3 4">ElP</strain>
    </source>
</reference>
<dbReference type="GO" id="GO:0047470">
    <property type="term" value="F:(1,4)-alpha-D-glucan 1-alpha-D-glucosylmutase activity"/>
    <property type="evidence" value="ECO:0007669"/>
    <property type="project" value="UniProtKB-EC"/>
</dbReference>
<organism evidence="3 4">
    <name type="scientific">Tautonia plasticadhaerens</name>
    <dbReference type="NCBI Taxonomy" id="2527974"/>
    <lineage>
        <taxon>Bacteria</taxon>
        <taxon>Pseudomonadati</taxon>
        <taxon>Planctomycetota</taxon>
        <taxon>Planctomycetia</taxon>
        <taxon>Isosphaerales</taxon>
        <taxon>Isosphaeraceae</taxon>
        <taxon>Tautonia</taxon>
    </lineage>
</organism>
<dbReference type="Pfam" id="PF00128">
    <property type="entry name" value="Alpha-amylase"/>
    <property type="match status" value="1"/>
</dbReference>
<dbReference type="InterPro" id="IPR017853">
    <property type="entry name" value="GH"/>
</dbReference>
<keyword evidence="4" id="KW-1185">Reference proteome</keyword>
<evidence type="ECO:0000256" key="1">
    <source>
        <dbReference type="SAM" id="MobiDB-lite"/>
    </source>
</evidence>
<protein>
    <submittedName>
        <fullName evidence="3">Maltooligosyl trehalose synthase</fullName>
        <ecNumber evidence="3">5.4.99.15</ecNumber>
    </submittedName>
</protein>
<gene>
    <name evidence="3" type="primary">treY</name>
    <name evidence="3" type="ORF">ElP_62490</name>
</gene>
<dbReference type="InterPro" id="IPR012767">
    <property type="entry name" value="Trehalose_TreY"/>
</dbReference>
<dbReference type="AlphaFoldDB" id="A0A518HBQ4"/>
<evidence type="ECO:0000259" key="2">
    <source>
        <dbReference type="SMART" id="SM00642"/>
    </source>
</evidence>
<dbReference type="PANTHER" id="PTHR10357:SF216">
    <property type="entry name" value="MALTOOLIGOSYL TREHALOSE SYNTHASE-RELATED"/>
    <property type="match status" value="1"/>
</dbReference>
<dbReference type="Proteomes" id="UP000317835">
    <property type="component" value="Chromosome"/>
</dbReference>
<evidence type="ECO:0000313" key="3">
    <source>
        <dbReference type="EMBL" id="QDV38298.1"/>
    </source>
</evidence>
<dbReference type="CDD" id="cd11336">
    <property type="entry name" value="AmyAc_MTSase"/>
    <property type="match status" value="1"/>
</dbReference>
<accession>A0A518HBQ4</accession>
<feature type="region of interest" description="Disordered" evidence="1">
    <location>
        <begin position="1"/>
        <end position="33"/>
    </location>
</feature>
<proteinExistence type="predicted"/>
<dbReference type="GO" id="GO:0005992">
    <property type="term" value="P:trehalose biosynthetic process"/>
    <property type="evidence" value="ECO:0007669"/>
    <property type="project" value="TreeGrafter"/>
</dbReference>
<feature type="compositionally biased region" description="Polar residues" evidence="1">
    <location>
        <begin position="13"/>
        <end position="25"/>
    </location>
</feature>
<feature type="domain" description="Glycosyl hydrolase family 13 catalytic" evidence="2">
    <location>
        <begin position="51"/>
        <end position="591"/>
    </location>
</feature>
<name>A0A518HBQ4_9BACT</name>
<keyword evidence="3" id="KW-0413">Isomerase</keyword>
<dbReference type="SMART" id="SM00642">
    <property type="entry name" value="Aamy"/>
    <property type="match status" value="1"/>
</dbReference>
<dbReference type="NCBIfam" id="TIGR02401">
    <property type="entry name" value="trehalose_TreY"/>
    <property type="match status" value="1"/>
</dbReference>
<dbReference type="SUPFAM" id="SSF51445">
    <property type="entry name" value="(Trans)glycosidases"/>
    <property type="match status" value="1"/>
</dbReference>
<dbReference type="RefSeq" id="WP_197446498.1">
    <property type="nucleotide sequence ID" value="NZ_CP036426.1"/>
</dbReference>
<dbReference type="GO" id="GO:0030980">
    <property type="term" value="P:alpha-glucan catabolic process"/>
    <property type="evidence" value="ECO:0007669"/>
    <property type="project" value="TreeGrafter"/>
</dbReference>
<sequence>MPPRPDADAESNPVETPSVPGTTPSPAEVEADALFEAAAREAAEHPPRRPQATYRLQLHRDFRLVDVEAIVDYLDDLGISDAYFSPYLAARPGSTHGYDVFNHGEINPEIGSEEEHERLVSRMLDRGLGRVVDVVPNHMGITGGNPHWFDLLESGPQARSARYFDVDWEPVKEELEDRVLLPILGDQYGKVLEDGQLVVGRDGGSFHLDYFDHHFPLSPRSYALILSQRPEALADRVRPDDVNLLEYRSVIAAVENLPPRDADDEESVARFRAETEVIKHRIARICEESPELARFVDENVGLFRGTPGDPRSFDLLHELLEMQVYRLAYWRVAVEEINYRRFFDINDLAGIRTEDPEVFETTHRLIFDWVDRGGVSALRIDHPDGLADPAGYFARLQETLFVRGCLRGLGDGADPERRGAVEERLRARFREATRAEPDGPLARRFPVVVEKILSRGEDLPGPWAIDGTVGYEYLNALNGLFVDPDGQATIDASYVEFTGDGEPWPEVVYDAKQLICRASLASELNMLARQLNRVSEHDRRSRDFTLNDLRRALREVIACFPVYRTYLRPDEPIAERDHAYIDQAVYRARRRNPTIDPSVFEFIRAAMLLEHPEGISEDEVRQREAFVTRFQQTTGPVTAKGVEDTAFYRQIKLASLNEVGGEPGRFGHSPPSFHGMNAHRLSTWPGGFSTTATHDNKRGEDTRMRINVLSELAEEWQTHLARWGYWNKSKKTEVHGSPAPDPREEYLVYQTLIGAWPFGDGDGVPGGLIDRVQQYMLKAIREAKLNTTWTDPDPSYGDAVSRFVADTISGEGADVFLKDFLPFQRRVARVGVIGSLGQVLLKVASPGVPDVYQGCDLWDLALVDPDNRRPVDYDLRRRSLARLRDELASGTPRAELASRLMASPEDGRIKLFVLWTALQHRKEHPDLYARGVYRPLEAEGENKANVVSFGRYRDGRYAAVAVPRLVAGMMGDDGTRLPLGPDCWGDTHLVLPDTGLPRRWRNLLTDEVVELRDGDHGPDRPSLPLAEIFRTIPLGLLVEEG</sequence>